<evidence type="ECO:0000256" key="1">
    <source>
        <dbReference type="SAM" id="Coils"/>
    </source>
</evidence>
<feature type="coiled-coil region" evidence="1">
    <location>
        <begin position="368"/>
        <end position="402"/>
    </location>
</feature>
<dbReference type="Proteomes" id="UP000694385">
    <property type="component" value="Unassembled WGS sequence"/>
</dbReference>
<name>A0A8C5JXJ5_JACJA</name>
<feature type="region of interest" description="Disordered" evidence="2">
    <location>
        <begin position="1"/>
        <end position="39"/>
    </location>
</feature>
<feature type="region of interest" description="Disordered" evidence="2">
    <location>
        <begin position="138"/>
        <end position="201"/>
    </location>
</feature>
<feature type="compositionally biased region" description="Polar residues" evidence="2">
    <location>
        <begin position="8"/>
        <end position="22"/>
    </location>
</feature>
<dbReference type="Gene3D" id="3.30.950.30">
    <property type="entry name" value="Schlafen, AAA domain"/>
    <property type="match status" value="1"/>
</dbReference>
<evidence type="ECO:0000313" key="5">
    <source>
        <dbReference type="Proteomes" id="UP000694385"/>
    </source>
</evidence>
<dbReference type="InterPro" id="IPR029684">
    <property type="entry name" value="Schlafen"/>
</dbReference>
<dbReference type="PANTHER" id="PTHR12155:SF29">
    <property type="entry name" value="SCHLAFEN-LIKE PROTEIN 1"/>
    <property type="match status" value="1"/>
</dbReference>
<proteinExistence type="predicted"/>
<sequence length="409" mass="45570">MTHRKTSEPTQIRESPVESQVKQPLPEQPPKESLPEDSGLKAVSGMHTLYVGHLNPQFSVPVLACLLRDTLERLELPVAREHIEVVRRPRNTYALVQVATSKASLASLPWRLQMALEEQLILKELTARGKELVMSEGWDPLNHREQQASGPSPSHSPGPSPGRNPGFSLPLPDQPAISSPSWYHAGQRQITQNRPSGARSDSAIAHQEILGQEQLFQGAFLGSETRNMEFKRGSGEYLNLAFKHHVRRYVCAFLNSEGGSLLVGVEDSGLVQGIRCGHREEDRARLLVDSILQGFKPQVFPDAYTLTFIPVISTSTTSVPLKVLRLTVHSKAQGEPQLYETDQGEVFLRRDGSIQGPLSVGAIQDWCRQKWTTELGKLEEKVKVLTGEKEQLQLQLRQHRSRLCGCCVL</sequence>
<feature type="domain" description="Schlafen AlbA-2" evidence="3">
    <location>
        <begin position="224"/>
        <end position="354"/>
    </location>
</feature>
<keyword evidence="5" id="KW-1185">Reference proteome</keyword>
<accession>A0A8C5JXJ5</accession>
<dbReference type="GeneTree" id="ENSGT00410000025651"/>
<protein>
    <submittedName>
        <fullName evidence="4">Schlafen like 1</fullName>
    </submittedName>
</protein>
<keyword evidence="1" id="KW-0175">Coiled coil</keyword>
<organism evidence="4 5">
    <name type="scientific">Jaculus jaculus</name>
    <name type="common">Lesser Egyptian jerboa</name>
    <dbReference type="NCBI Taxonomy" id="51337"/>
    <lineage>
        <taxon>Eukaryota</taxon>
        <taxon>Metazoa</taxon>
        <taxon>Chordata</taxon>
        <taxon>Craniata</taxon>
        <taxon>Vertebrata</taxon>
        <taxon>Euteleostomi</taxon>
        <taxon>Mammalia</taxon>
        <taxon>Eutheria</taxon>
        <taxon>Euarchontoglires</taxon>
        <taxon>Glires</taxon>
        <taxon>Rodentia</taxon>
        <taxon>Myomorpha</taxon>
        <taxon>Dipodoidea</taxon>
        <taxon>Dipodidae</taxon>
        <taxon>Dipodinae</taxon>
        <taxon>Jaculus</taxon>
    </lineage>
</organism>
<dbReference type="PANTHER" id="PTHR12155">
    <property type="entry name" value="SCHLAFEN"/>
    <property type="match status" value="1"/>
</dbReference>
<dbReference type="AlphaFoldDB" id="A0A8C5JXJ5"/>
<reference evidence="4" key="2">
    <citation type="submission" date="2025-09" db="UniProtKB">
        <authorList>
            <consortium name="Ensembl"/>
        </authorList>
    </citation>
    <scope>IDENTIFICATION</scope>
</reference>
<reference evidence="4" key="1">
    <citation type="submission" date="2025-08" db="UniProtKB">
        <authorList>
            <consortium name="Ensembl"/>
        </authorList>
    </citation>
    <scope>IDENTIFICATION</scope>
</reference>
<dbReference type="InterPro" id="IPR038461">
    <property type="entry name" value="Schlafen_AlbA_2_dom_sf"/>
</dbReference>
<dbReference type="Pfam" id="PF04326">
    <property type="entry name" value="SLFN_AlbA_2"/>
    <property type="match status" value="1"/>
</dbReference>
<evidence type="ECO:0000313" key="4">
    <source>
        <dbReference type="Ensembl" id="ENSJJAP00000001138.1"/>
    </source>
</evidence>
<evidence type="ECO:0000256" key="2">
    <source>
        <dbReference type="SAM" id="MobiDB-lite"/>
    </source>
</evidence>
<evidence type="ECO:0000259" key="3">
    <source>
        <dbReference type="Pfam" id="PF04326"/>
    </source>
</evidence>
<dbReference type="Ensembl" id="ENSJJAT00000001300.1">
    <property type="protein sequence ID" value="ENSJJAP00000001138.1"/>
    <property type="gene ID" value="ENSJJAG00000001004.1"/>
</dbReference>
<dbReference type="OMA" id="PISCTCC"/>
<gene>
    <name evidence="4" type="primary">Slfnl1</name>
</gene>
<dbReference type="InterPro" id="IPR007421">
    <property type="entry name" value="Schlafen_AlbA_2_dom"/>
</dbReference>